<keyword evidence="7" id="KW-0378">Hydrolase</keyword>
<keyword evidence="5" id="KW-0540">Nuclease</keyword>
<dbReference type="EMBL" id="DF974727">
    <property type="protein sequence ID" value="GAU50277.1"/>
    <property type="molecule type" value="Genomic_DNA"/>
</dbReference>
<dbReference type="InterPro" id="IPR050951">
    <property type="entry name" value="Retrovirus_Pol_polyprotein"/>
</dbReference>
<evidence type="ECO:0000256" key="1">
    <source>
        <dbReference type="ARBA" id="ARBA00012493"/>
    </source>
</evidence>
<dbReference type="Pfam" id="PF00098">
    <property type="entry name" value="zf-CCHC"/>
    <property type="match status" value="3"/>
</dbReference>
<keyword evidence="3" id="KW-0808">Transferase</keyword>
<dbReference type="PROSITE" id="PS50158">
    <property type="entry name" value="ZF_CCHC"/>
    <property type="match status" value="3"/>
</dbReference>
<evidence type="ECO:0000313" key="12">
    <source>
        <dbReference type="EMBL" id="GAU50277.1"/>
    </source>
</evidence>
<dbReference type="SUPFAM" id="SSF57756">
    <property type="entry name" value="Retrovirus zinc finger-like domains"/>
    <property type="match status" value="2"/>
</dbReference>
<keyword evidence="10" id="KW-0175">Coiled coil</keyword>
<dbReference type="CDD" id="cd01647">
    <property type="entry name" value="RT_LTR"/>
    <property type="match status" value="1"/>
</dbReference>
<dbReference type="GO" id="GO:0008270">
    <property type="term" value="F:zinc ion binding"/>
    <property type="evidence" value="ECO:0007669"/>
    <property type="project" value="UniProtKB-KW"/>
</dbReference>
<dbReference type="Proteomes" id="UP000242715">
    <property type="component" value="Unassembled WGS sequence"/>
</dbReference>
<gene>
    <name evidence="12" type="ORF">TSUD_409130</name>
</gene>
<dbReference type="SMART" id="SM00343">
    <property type="entry name" value="ZnF_C2HC"/>
    <property type="match status" value="3"/>
</dbReference>
<feature type="domain" description="CCHC-type" evidence="11">
    <location>
        <begin position="249"/>
        <end position="264"/>
    </location>
</feature>
<accession>A0A2Z6PTR2</accession>
<proteinExistence type="predicted"/>
<keyword evidence="6" id="KW-0255">Endonuclease</keyword>
<dbReference type="InterPro" id="IPR041373">
    <property type="entry name" value="RT_RNaseH"/>
</dbReference>
<keyword evidence="9" id="KW-0863">Zinc-finger</keyword>
<dbReference type="AlphaFoldDB" id="A0A2Z6PTR2"/>
<protein>
    <recommendedName>
        <fullName evidence="1">RNA-directed DNA polymerase</fullName>
        <ecNumber evidence="1">2.7.7.49</ecNumber>
    </recommendedName>
</protein>
<keyword evidence="9" id="KW-0479">Metal-binding</keyword>
<dbReference type="FunFam" id="3.10.10.10:FF:000007">
    <property type="entry name" value="Retrovirus-related Pol polyprotein from transposon 17.6-like Protein"/>
    <property type="match status" value="1"/>
</dbReference>
<keyword evidence="8" id="KW-0695">RNA-directed DNA polymerase</keyword>
<dbReference type="PANTHER" id="PTHR37984">
    <property type="entry name" value="PROTEIN CBG26694"/>
    <property type="match status" value="1"/>
</dbReference>
<keyword evidence="2" id="KW-0645">Protease</keyword>
<dbReference type="InterPro" id="IPR001878">
    <property type="entry name" value="Znf_CCHC"/>
</dbReference>
<dbReference type="Gene3D" id="4.10.60.10">
    <property type="entry name" value="Zinc finger, CCHC-type"/>
    <property type="match status" value="1"/>
</dbReference>
<evidence type="ECO:0000259" key="11">
    <source>
        <dbReference type="PROSITE" id="PS50158"/>
    </source>
</evidence>
<evidence type="ECO:0000313" key="13">
    <source>
        <dbReference type="Proteomes" id="UP000242715"/>
    </source>
</evidence>
<evidence type="ECO:0000256" key="4">
    <source>
        <dbReference type="ARBA" id="ARBA00022695"/>
    </source>
</evidence>
<dbReference type="InterPro" id="IPR043502">
    <property type="entry name" value="DNA/RNA_pol_sf"/>
</dbReference>
<evidence type="ECO:0000256" key="5">
    <source>
        <dbReference type="ARBA" id="ARBA00022722"/>
    </source>
</evidence>
<dbReference type="Gene3D" id="3.10.10.10">
    <property type="entry name" value="HIV Type 1 Reverse Transcriptase, subunit A, domain 1"/>
    <property type="match status" value="1"/>
</dbReference>
<dbReference type="OrthoDB" id="1424817at2759"/>
<dbReference type="Pfam" id="PF00078">
    <property type="entry name" value="RVT_1"/>
    <property type="match status" value="1"/>
</dbReference>
<dbReference type="GO" id="GO:0008233">
    <property type="term" value="F:peptidase activity"/>
    <property type="evidence" value="ECO:0007669"/>
    <property type="project" value="UniProtKB-KW"/>
</dbReference>
<evidence type="ECO:0000256" key="10">
    <source>
        <dbReference type="SAM" id="Coils"/>
    </source>
</evidence>
<dbReference type="CDD" id="cd00303">
    <property type="entry name" value="retropepsin_like"/>
    <property type="match status" value="1"/>
</dbReference>
<dbReference type="InterPro" id="IPR043128">
    <property type="entry name" value="Rev_trsase/Diguanyl_cyclase"/>
</dbReference>
<dbReference type="Gene3D" id="2.40.70.10">
    <property type="entry name" value="Acid Proteases"/>
    <property type="match status" value="1"/>
</dbReference>
<dbReference type="Gene3D" id="3.30.70.270">
    <property type="match status" value="3"/>
</dbReference>
<evidence type="ECO:0000256" key="2">
    <source>
        <dbReference type="ARBA" id="ARBA00022670"/>
    </source>
</evidence>
<name>A0A2Z6PTR2_TRISU</name>
<dbReference type="FunFam" id="3.30.70.270:FF:000063">
    <property type="entry name" value="Zinc knuckle domaincontaining protein"/>
    <property type="match status" value="1"/>
</dbReference>
<dbReference type="GO" id="GO:0006508">
    <property type="term" value="P:proteolysis"/>
    <property type="evidence" value="ECO:0007669"/>
    <property type="project" value="UniProtKB-KW"/>
</dbReference>
<keyword evidence="9" id="KW-0862">Zinc</keyword>
<feature type="coiled-coil region" evidence="10">
    <location>
        <begin position="476"/>
        <end position="503"/>
    </location>
</feature>
<keyword evidence="4" id="KW-0548">Nucleotidyltransferase</keyword>
<keyword evidence="13" id="KW-1185">Reference proteome</keyword>
<evidence type="ECO:0000256" key="8">
    <source>
        <dbReference type="ARBA" id="ARBA00022918"/>
    </source>
</evidence>
<dbReference type="InterPro" id="IPR036875">
    <property type="entry name" value="Znf_CCHC_sf"/>
</dbReference>
<dbReference type="Pfam" id="PF08284">
    <property type="entry name" value="RVP_2"/>
    <property type="match status" value="1"/>
</dbReference>
<evidence type="ECO:0000256" key="9">
    <source>
        <dbReference type="PROSITE-ProRule" id="PRU00047"/>
    </source>
</evidence>
<sequence>MKSARANAQIAESFATLTHLLARGDDPARDGEKRLDRFLKHKPSFFVGGFNPDGVVKWVEEVEIIFDAMECANENKLALGTYVLGEEANQWWKNAKLRLGDRAEYAAKFESMCAFSPHYNTPEAENDKCVKFESGLRPDIKHIIGFAEIRNFTTLVAKARICDEDGKAKSNYFKAVRGKSQDRAKPYDAKGKGSVRGGKGKEKVENDKCYRCGKIGHRSFECKKDKEVCYNCGKEGHRSKECKATTPTCFNCGEEGHKSPECKKPKKVIGKVFALNGGRADQVDNLIRGTCFIHDTPLIAIIDTGATHSFISMDCMKRLNIPVFEMSGCMNIETPASGSVITRLVCRNCPVSVFGRHFGMDLVCIPLSGIDVIFGMNWLVFNQVHINCCAKTVIFPKSEESLSLMYGGEVKESLNDHGELFMVFRSLKLEGGAKLKEIPFVGEFSDVFPEDISDLPPEREVEFGIDLVPGTSPISMALYRMSASELNELKKQLEELLEKKFIRPSVSPWGAPILLVKEKEGSMRLCIDYRQLNKATIKNKYPLPRIDDLMDQLVGACVFSKIDVRSGYHQIRVKTEDVPKTAFRTRYGHYEYTVMPFGVTNAPGVFMEYMNRIFHSFLDKFVDKKLYAKLSKCEFWLKEVSFLGHVISSGGIAVDPAKVDAVMKWGTPESVSEIRSFLGLVGYYRRFIEGFSKMALPLTLLTRKDQAFVWDEKCEKSFQELKKNWDLVVYSCKKEKVVAYASRQLKVHERNYPTHDLELAAVVFALKVWRHYLYGSRFEVFSDHKSLKYLFDQKELNMWQRRWLEFLKDYDFELSYHPGKANVVADALSRKSLHMSSLMAKELELIEEFRDLSLVCEVTSNSVKLGMLKLTNPFLEKIRECQKEDEKLMKRVD</sequence>
<dbReference type="Pfam" id="PF17917">
    <property type="entry name" value="RT_RNaseH"/>
    <property type="match status" value="1"/>
</dbReference>
<dbReference type="SUPFAM" id="SSF50630">
    <property type="entry name" value="Acid proteases"/>
    <property type="match status" value="1"/>
</dbReference>
<dbReference type="GO" id="GO:0003964">
    <property type="term" value="F:RNA-directed DNA polymerase activity"/>
    <property type="evidence" value="ECO:0007669"/>
    <property type="project" value="UniProtKB-KW"/>
</dbReference>
<dbReference type="InterPro" id="IPR000477">
    <property type="entry name" value="RT_dom"/>
</dbReference>
<dbReference type="EC" id="2.7.7.49" evidence="1"/>
<evidence type="ECO:0000256" key="3">
    <source>
        <dbReference type="ARBA" id="ARBA00022679"/>
    </source>
</evidence>
<organism evidence="12 13">
    <name type="scientific">Trifolium subterraneum</name>
    <name type="common">Subterranean clover</name>
    <dbReference type="NCBI Taxonomy" id="3900"/>
    <lineage>
        <taxon>Eukaryota</taxon>
        <taxon>Viridiplantae</taxon>
        <taxon>Streptophyta</taxon>
        <taxon>Embryophyta</taxon>
        <taxon>Tracheophyta</taxon>
        <taxon>Spermatophyta</taxon>
        <taxon>Magnoliopsida</taxon>
        <taxon>eudicotyledons</taxon>
        <taxon>Gunneridae</taxon>
        <taxon>Pentapetalae</taxon>
        <taxon>rosids</taxon>
        <taxon>fabids</taxon>
        <taxon>Fabales</taxon>
        <taxon>Fabaceae</taxon>
        <taxon>Papilionoideae</taxon>
        <taxon>50 kb inversion clade</taxon>
        <taxon>NPAAA clade</taxon>
        <taxon>Hologalegina</taxon>
        <taxon>IRL clade</taxon>
        <taxon>Trifolieae</taxon>
        <taxon>Trifolium</taxon>
    </lineage>
</organism>
<evidence type="ECO:0000256" key="6">
    <source>
        <dbReference type="ARBA" id="ARBA00022759"/>
    </source>
</evidence>
<dbReference type="SUPFAM" id="SSF56672">
    <property type="entry name" value="DNA/RNA polymerases"/>
    <property type="match status" value="1"/>
</dbReference>
<dbReference type="GO" id="GO:0003676">
    <property type="term" value="F:nucleic acid binding"/>
    <property type="evidence" value="ECO:0007669"/>
    <property type="project" value="InterPro"/>
</dbReference>
<reference evidence="13" key="1">
    <citation type="journal article" date="2017" name="Front. Plant Sci.">
        <title>Climate Clever Clovers: New Paradigm to Reduce the Environmental Footprint of Ruminants by Breeding Low Methanogenic Forages Utilizing Haplotype Variation.</title>
        <authorList>
            <person name="Kaur P."/>
            <person name="Appels R."/>
            <person name="Bayer P.E."/>
            <person name="Keeble-Gagnere G."/>
            <person name="Wang J."/>
            <person name="Hirakawa H."/>
            <person name="Shirasawa K."/>
            <person name="Vercoe P."/>
            <person name="Stefanova K."/>
            <person name="Durmic Z."/>
            <person name="Nichols P."/>
            <person name="Revell C."/>
            <person name="Isobe S.N."/>
            <person name="Edwards D."/>
            <person name="Erskine W."/>
        </authorList>
    </citation>
    <scope>NUCLEOTIDE SEQUENCE [LARGE SCALE GENOMIC DNA]</scope>
    <source>
        <strain evidence="13">cv. Daliak</strain>
    </source>
</reference>
<evidence type="ECO:0000256" key="7">
    <source>
        <dbReference type="ARBA" id="ARBA00022801"/>
    </source>
</evidence>
<dbReference type="InterPro" id="IPR021109">
    <property type="entry name" value="Peptidase_aspartic_dom_sf"/>
</dbReference>
<feature type="domain" description="CCHC-type" evidence="11">
    <location>
        <begin position="208"/>
        <end position="224"/>
    </location>
</feature>
<dbReference type="GO" id="GO:0004519">
    <property type="term" value="F:endonuclease activity"/>
    <property type="evidence" value="ECO:0007669"/>
    <property type="project" value="UniProtKB-KW"/>
</dbReference>
<feature type="domain" description="CCHC-type" evidence="11">
    <location>
        <begin position="229"/>
        <end position="243"/>
    </location>
</feature>
<dbReference type="CDD" id="cd09274">
    <property type="entry name" value="RNase_HI_RT_Ty3"/>
    <property type="match status" value="1"/>
</dbReference>
<dbReference type="PANTHER" id="PTHR37984:SF5">
    <property type="entry name" value="PROTEIN NYNRIN-LIKE"/>
    <property type="match status" value="1"/>
</dbReference>